<dbReference type="PANTHER" id="PTHR45586:SF1">
    <property type="entry name" value="LIPOPOLYSACCHARIDE ASSEMBLY PROTEIN B"/>
    <property type="match status" value="1"/>
</dbReference>
<evidence type="ECO:0000256" key="10">
    <source>
        <dbReference type="PROSITE-ProRule" id="PRU00339"/>
    </source>
</evidence>
<keyword evidence="9" id="KW-0998">Cell outer membrane</keyword>
<organism evidence="13 14">
    <name type="scientific">Roseicella aquatilis</name>
    <dbReference type="NCBI Taxonomy" id="2527868"/>
    <lineage>
        <taxon>Bacteria</taxon>
        <taxon>Pseudomonadati</taxon>
        <taxon>Pseudomonadota</taxon>
        <taxon>Alphaproteobacteria</taxon>
        <taxon>Acetobacterales</taxon>
        <taxon>Roseomonadaceae</taxon>
        <taxon>Roseicella</taxon>
    </lineage>
</organism>
<keyword evidence="4 11" id="KW-0732">Signal</keyword>
<dbReference type="RefSeq" id="WP_132292429.1">
    <property type="nucleotide sequence ID" value="NZ_SKBM01000018.1"/>
</dbReference>
<evidence type="ECO:0000256" key="3">
    <source>
        <dbReference type="ARBA" id="ARBA00005886"/>
    </source>
</evidence>
<dbReference type="Pfam" id="PF13432">
    <property type="entry name" value="TPR_16"/>
    <property type="match status" value="1"/>
</dbReference>
<dbReference type="OrthoDB" id="174989at2"/>
<feature type="repeat" description="TPR" evidence="10">
    <location>
        <begin position="394"/>
        <end position="427"/>
    </location>
</feature>
<dbReference type="InterPro" id="IPR019734">
    <property type="entry name" value="TPR_rpt"/>
</dbReference>
<dbReference type="InterPro" id="IPR008410">
    <property type="entry name" value="BCSC_C"/>
</dbReference>
<evidence type="ECO:0000313" key="14">
    <source>
        <dbReference type="Proteomes" id="UP000295023"/>
    </source>
</evidence>
<dbReference type="GO" id="GO:0009279">
    <property type="term" value="C:cell outer membrane"/>
    <property type="evidence" value="ECO:0007669"/>
    <property type="project" value="UniProtKB-SubCell"/>
</dbReference>
<name>A0A4R4DB69_9PROT</name>
<evidence type="ECO:0000256" key="8">
    <source>
        <dbReference type="ARBA" id="ARBA00023136"/>
    </source>
</evidence>
<dbReference type="SUPFAM" id="SSF48452">
    <property type="entry name" value="TPR-like"/>
    <property type="match status" value="4"/>
</dbReference>
<feature type="chain" id="PRO_5020350998" evidence="11">
    <location>
        <begin position="26"/>
        <end position="1240"/>
    </location>
</feature>
<dbReference type="InterPro" id="IPR011990">
    <property type="entry name" value="TPR-like_helical_dom_sf"/>
</dbReference>
<feature type="domain" description="Cellulose synthase operon C C-terminal" evidence="12">
    <location>
        <begin position="888"/>
        <end position="1239"/>
    </location>
</feature>
<feature type="signal peptide" evidence="11">
    <location>
        <begin position="1"/>
        <end position="25"/>
    </location>
</feature>
<dbReference type="PANTHER" id="PTHR45586">
    <property type="entry name" value="TPR REPEAT-CONTAINING PROTEIN PA4667"/>
    <property type="match status" value="1"/>
</dbReference>
<dbReference type="PRINTS" id="PR01441">
    <property type="entry name" value="CELLSNTHASEC"/>
</dbReference>
<dbReference type="Pfam" id="PF14559">
    <property type="entry name" value="TPR_19"/>
    <property type="match status" value="4"/>
</dbReference>
<evidence type="ECO:0000256" key="1">
    <source>
        <dbReference type="ARBA" id="ARBA00004339"/>
    </source>
</evidence>
<dbReference type="InterPro" id="IPR003921">
    <property type="entry name" value="Cell_synth_C"/>
</dbReference>
<keyword evidence="7" id="KW-0135">Cellulose biosynthesis</keyword>
<comment type="caution">
    <text evidence="13">The sequence shown here is derived from an EMBL/GenBank/DDBJ whole genome shotgun (WGS) entry which is preliminary data.</text>
</comment>
<dbReference type="InterPro" id="IPR051012">
    <property type="entry name" value="CellSynth/LPSAsmb/PSIAsmb"/>
</dbReference>
<keyword evidence="6 10" id="KW-0802">TPR repeat</keyword>
<dbReference type="UniPathway" id="UPA00694"/>
<comment type="subcellular location">
    <subcellularLocation>
        <location evidence="1">Cell outer membrane</location>
        <topology evidence="1">Peripheral membrane protein</topology>
    </subcellularLocation>
</comment>
<evidence type="ECO:0000256" key="7">
    <source>
        <dbReference type="ARBA" id="ARBA00022916"/>
    </source>
</evidence>
<dbReference type="GO" id="GO:0006011">
    <property type="term" value="P:UDP-alpha-D-glucose metabolic process"/>
    <property type="evidence" value="ECO:0007669"/>
    <property type="project" value="InterPro"/>
</dbReference>
<evidence type="ECO:0000256" key="6">
    <source>
        <dbReference type="ARBA" id="ARBA00022803"/>
    </source>
</evidence>
<comment type="similarity">
    <text evidence="3">Belongs to the AcsC/BcsC family.</text>
</comment>
<keyword evidence="14" id="KW-1185">Reference proteome</keyword>
<dbReference type="Gene3D" id="1.25.40.10">
    <property type="entry name" value="Tetratricopeptide repeat domain"/>
    <property type="match status" value="5"/>
</dbReference>
<sequence length="1240" mass="129561">MTWRSHLLAGVAALAMLAAAPEAGADPATGSGPARALAALLDQANYWKVQNRPEQVLRALERALSIDPQNAEALSGAAEAQAQLGNQAAADALLARLRASGTSVERVQETNAAIRAASIDPAALAEARRLARSGRAAEAVARYRALFGGPTPPDAYAQEYYATLAGTEGGFDEARAGLARLAARAPADGRIQLAYAQALTYRPATRAEGIERLKSLAATGDPGGAATAAWRQALLWSGPNPAVIPQLQAFLDRNPGDPDITARLAEARSPQPGGPPDAATAARLRGFDLLNANRAREAGRDFEAAIARDPTDADALGGLGIVRLREGRYGEARTLLEQAIRIAPEKRAQWQKALDGAAYAADLGNARSQLRQGDLDAAEASLRRALSRNPADRADAEALLGDVARRRGDLEGAERHYRAALARRPNLGAAVSGLYEVLQQGGRFAEAEGLQGRLAASGGNAARANQLRLDAQSANDPEDQILRLRQALELDPGSPWIRLDLARALARQGRPAEARALMDPLAATANADALHAAALFAEEDGRPGESTAILDRVPARLRTADMNRQLARSRVAAEVERAAALWRMGRPAEGRAALVAIAARPDATGGAGAAAVRALGALGDPDGAVQAGRAALAANPTAPASARLAIGDALLGAGAEQEALQVARTVEAQPRLAAEDRRQSLALEAGFAIRTSDRLNEQGNQAAAYEALAPVLARDPANPGANLALARLYQGANEPERAAQVAAAVLRSDPRSMEARLAAVDAAIAQHDLGRAEVLAVEARAMNPADPRVSLMEARIARAAGNSGRALRALEKAQQQVQARGGATPVATAPANPFQPVGMAAQPVAARGADPVAEQVARELAEVREEASGRVQAALGMRFRSGTGGLDRLTEISAPVSASIPAGSLGGRLAATVTPVTITTGQFESGNLQTLRAFGSNAAVGALAADPSLAMRNRYAPRDDSATGVGLGVAYSRNAFTADVGSTPFGFRQQNVIGGIEVAPALTDMLRLRLIGERRAVTDSLLSWSGMRDPASGASWGGVVRTGGRAQLEVGTRPISFYVGGGYSSFTGDHVASNSRVEAGAGALWTAYRKPDEELTAGLDLVYFGYDKNQRLFTYGNGGYFSPQSYVAALIPVDWRGRNGNLSYRLGGTVGYQTYREKAAPYFPLDPGLQAQADQAAAGNPALLSGLAASSNSGIMGGLRADLEYAVTPNLRLGGLLRYDRTANWNEARGLLFARYRFDP</sequence>
<evidence type="ECO:0000256" key="2">
    <source>
        <dbReference type="ARBA" id="ARBA00005186"/>
    </source>
</evidence>
<dbReference type="Pfam" id="PF05420">
    <property type="entry name" value="BCSC_C"/>
    <property type="match status" value="1"/>
</dbReference>
<evidence type="ECO:0000256" key="5">
    <source>
        <dbReference type="ARBA" id="ARBA00022737"/>
    </source>
</evidence>
<dbReference type="SMART" id="SM00028">
    <property type="entry name" value="TPR"/>
    <property type="match status" value="7"/>
</dbReference>
<keyword evidence="5" id="KW-0677">Repeat</keyword>
<protein>
    <submittedName>
        <fullName evidence="13">Tetratricopeptide repeat protein</fullName>
    </submittedName>
</protein>
<feature type="repeat" description="TPR" evidence="10">
    <location>
        <begin position="313"/>
        <end position="346"/>
    </location>
</feature>
<dbReference type="GO" id="GO:0030244">
    <property type="term" value="P:cellulose biosynthetic process"/>
    <property type="evidence" value="ECO:0007669"/>
    <property type="project" value="UniProtKB-KW"/>
</dbReference>
<proteinExistence type="inferred from homology"/>
<evidence type="ECO:0000256" key="4">
    <source>
        <dbReference type="ARBA" id="ARBA00022729"/>
    </source>
</evidence>
<reference evidence="13 14" key="1">
    <citation type="submission" date="2019-03" db="EMBL/GenBank/DDBJ databases">
        <title>Paracraurococcus aquatilis NE82 genome sequence.</title>
        <authorList>
            <person name="Zhao Y."/>
            <person name="Du Z."/>
        </authorList>
    </citation>
    <scope>NUCLEOTIDE SEQUENCE [LARGE SCALE GENOMIC DNA]</scope>
    <source>
        <strain evidence="13 14">NE82</strain>
    </source>
</reference>
<keyword evidence="8" id="KW-0472">Membrane</keyword>
<dbReference type="AlphaFoldDB" id="A0A4R4DB69"/>
<evidence type="ECO:0000256" key="9">
    <source>
        <dbReference type="ARBA" id="ARBA00023237"/>
    </source>
</evidence>
<comment type="pathway">
    <text evidence="2">Glycan metabolism; bacterial cellulose biosynthesis.</text>
</comment>
<evidence type="ECO:0000256" key="11">
    <source>
        <dbReference type="SAM" id="SignalP"/>
    </source>
</evidence>
<dbReference type="Proteomes" id="UP000295023">
    <property type="component" value="Unassembled WGS sequence"/>
</dbReference>
<dbReference type="EMBL" id="SKBM01000018">
    <property type="protein sequence ID" value="TCZ57820.1"/>
    <property type="molecule type" value="Genomic_DNA"/>
</dbReference>
<evidence type="ECO:0000259" key="12">
    <source>
        <dbReference type="Pfam" id="PF05420"/>
    </source>
</evidence>
<evidence type="ECO:0000313" key="13">
    <source>
        <dbReference type="EMBL" id="TCZ57820.1"/>
    </source>
</evidence>
<gene>
    <name evidence="13" type="ORF">EXY23_17815</name>
</gene>
<accession>A0A4R4DB69</accession>
<dbReference type="PROSITE" id="PS50005">
    <property type="entry name" value="TPR"/>
    <property type="match status" value="2"/>
</dbReference>